<keyword evidence="2" id="KW-1185">Reference proteome</keyword>
<reference evidence="1" key="1">
    <citation type="submission" date="2023-10" db="EMBL/GenBank/DDBJ databases">
        <authorList>
            <person name="Rodriguez Cubillos JULIANA M."/>
            <person name="De Vega J."/>
        </authorList>
    </citation>
    <scope>NUCLEOTIDE SEQUENCE</scope>
</reference>
<sequence>MVYAVHMLPSMTFPEAFFEVLRPRHCRFQITNFCSSSNLDLDVSASEVADGEDGSQEEHDDVEDDNKA</sequence>
<accession>A0ACB0LJ33</accession>
<comment type="caution">
    <text evidence="1">The sequence shown here is derived from an EMBL/GenBank/DDBJ whole genome shotgun (WGS) entry which is preliminary data.</text>
</comment>
<evidence type="ECO:0000313" key="1">
    <source>
        <dbReference type="EMBL" id="CAJ2668418.1"/>
    </source>
</evidence>
<dbReference type="Proteomes" id="UP001177021">
    <property type="component" value="Unassembled WGS sequence"/>
</dbReference>
<name>A0ACB0LJ33_TRIPR</name>
<protein>
    <submittedName>
        <fullName evidence="1">Uncharacterized protein</fullName>
    </submittedName>
</protein>
<evidence type="ECO:0000313" key="2">
    <source>
        <dbReference type="Proteomes" id="UP001177021"/>
    </source>
</evidence>
<gene>
    <name evidence="1" type="ORF">MILVUS5_LOCUS32804</name>
</gene>
<proteinExistence type="predicted"/>
<dbReference type="EMBL" id="CASHSV030000513">
    <property type="protein sequence ID" value="CAJ2668418.1"/>
    <property type="molecule type" value="Genomic_DNA"/>
</dbReference>
<organism evidence="1 2">
    <name type="scientific">Trifolium pratense</name>
    <name type="common">Red clover</name>
    <dbReference type="NCBI Taxonomy" id="57577"/>
    <lineage>
        <taxon>Eukaryota</taxon>
        <taxon>Viridiplantae</taxon>
        <taxon>Streptophyta</taxon>
        <taxon>Embryophyta</taxon>
        <taxon>Tracheophyta</taxon>
        <taxon>Spermatophyta</taxon>
        <taxon>Magnoliopsida</taxon>
        <taxon>eudicotyledons</taxon>
        <taxon>Gunneridae</taxon>
        <taxon>Pentapetalae</taxon>
        <taxon>rosids</taxon>
        <taxon>fabids</taxon>
        <taxon>Fabales</taxon>
        <taxon>Fabaceae</taxon>
        <taxon>Papilionoideae</taxon>
        <taxon>50 kb inversion clade</taxon>
        <taxon>NPAAA clade</taxon>
        <taxon>Hologalegina</taxon>
        <taxon>IRL clade</taxon>
        <taxon>Trifolieae</taxon>
        <taxon>Trifolium</taxon>
    </lineage>
</organism>